<dbReference type="InterPro" id="IPR006150">
    <property type="entry name" value="Cys_repeat_1"/>
</dbReference>
<proteinExistence type="predicted"/>
<sequence length="276" mass="29203">MSPVLVSDFYYNLCLHFIALNLGLCCNVTNNTPRCLDGTPSAGACLFGHCGAGFVCTTGNLCCLTSSIAKIISGTCPNNATSIGICINGLCPTSYTCINGQCCPQSTNTTFRCSNLNYALGPCVGNQCPDDGFQCDTTINSCCPVSEPIGTCAEPGDQCPAGSRCFKEVTTPVCFKECDDRGTISGFPVDGVCQTGTTLIFGTCCTLRTRLYNAFLSEQYADYSPESIASVIRSCPNNTEAISACINDQCGYGYQCYNNVCCPPQHTNTMLAFSPS</sequence>
<dbReference type="AlphaFoldDB" id="A0A183HHH6"/>
<name>A0A183HHH6_9BILA</name>
<gene>
    <name evidence="1" type="ORF">OFLC_LOCUS6938</name>
</gene>
<reference evidence="3" key="1">
    <citation type="submission" date="2016-06" db="UniProtKB">
        <authorList>
            <consortium name="WormBaseParasite"/>
        </authorList>
    </citation>
    <scope>IDENTIFICATION</scope>
</reference>
<dbReference type="SMART" id="SM00289">
    <property type="entry name" value="WR1"/>
    <property type="match status" value="4"/>
</dbReference>
<organism evidence="3">
    <name type="scientific">Onchocerca flexuosa</name>
    <dbReference type="NCBI Taxonomy" id="387005"/>
    <lineage>
        <taxon>Eukaryota</taxon>
        <taxon>Metazoa</taxon>
        <taxon>Ecdysozoa</taxon>
        <taxon>Nematoda</taxon>
        <taxon>Chromadorea</taxon>
        <taxon>Rhabditida</taxon>
        <taxon>Spirurina</taxon>
        <taxon>Spiruromorpha</taxon>
        <taxon>Filarioidea</taxon>
        <taxon>Onchocercidae</taxon>
        <taxon>Onchocerca</taxon>
    </lineage>
</organism>
<protein>
    <submittedName>
        <fullName evidence="3">CC domain-containing protein</fullName>
    </submittedName>
</protein>
<evidence type="ECO:0000313" key="1">
    <source>
        <dbReference type="EMBL" id="VDO48556.1"/>
    </source>
</evidence>
<dbReference type="PANTHER" id="PTHR34150">
    <property type="entry name" value="PROTEIN CBG08832-RELATED"/>
    <property type="match status" value="1"/>
</dbReference>
<dbReference type="Proteomes" id="UP000267606">
    <property type="component" value="Unassembled WGS sequence"/>
</dbReference>
<dbReference type="STRING" id="387005.A0A183HHH6"/>
<dbReference type="EMBL" id="UZAJ01006917">
    <property type="protein sequence ID" value="VDO48556.1"/>
    <property type="molecule type" value="Genomic_DNA"/>
</dbReference>
<evidence type="ECO:0000313" key="3">
    <source>
        <dbReference type="WBParaSite" id="OFLC_0000693701-mRNA-1"/>
    </source>
</evidence>
<accession>A0A183HHH6</accession>
<evidence type="ECO:0000313" key="2">
    <source>
        <dbReference type="Proteomes" id="UP000267606"/>
    </source>
</evidence>
<reference evidence="1 2" key="2">
    <citation type="submission" date="2018-11" db="EMBL/GenBank/DDBJ databases">
        <authorList>
            <consortium name="Pathogen Informatics"/>
        </authorList>
    </citation>
    <scope>NUCLEOTIDE SEQUENCE [LARGE SCALE GENOMIC DNA]</scope>
</reference>
<keyword evidence="2" id="KW-1185">Reference proteome</keyword>
<dbReference type="WBParaSite" id="OFLC_0000693701-mRNA-1">
    <property type="protein sequence ID" value="OFLC_0000693701-mRNA-1"/>
    <property type="gene ID" value="OFLC_0000693701"/>
</dbReference>